<organism evidence="9 10">
    <name type="scientific">Capsulimonas corticalis</name>
    <dbReference type="NCBI Taxonomy" id="2219043"/>
    <lineage>
        <taxon>Bacteria</taxon>
        <taxon>Bacillati</taxon>
        <taxon>Armatimonadota</taxon>
        <taxon>Armatimonadia</taxon>
        <taxon>Capsulimonadales</taxon>
        <taxon>Capsulimonadaceae</taxon>
        <taxon>Capsulimonas</taxon>
    </lineage>
</organism>
<evidence type="ECO:0000313" key="9">
    <source>
        <dbReference type="EMBL" id="BDI31325.1"/>
    </source>
</evidence>
<evidence type="ECO:0000256" key="8">
    <source>
        <dbReference type="SAM" id="MobiDB-lite"/>
    </source>
</evidence>
<evidence type="ECO:0000256" key="2">
    <source>
        <dbReference type="ARBA" id="ARBA00022884"/>
    </source>
</evidence>
<keyword evidence="4 5" id="KW-0687">Ribonucleoprotein</keyword>
<dbReference type="SUPFAM" id="SSF56053">
    <property type="entry name" value="Ribosomal protein L6"/>
    <property type="match status" value="2"/>
</dbReference>
<dbReference type="AlphaFoldDB" id="A0A402CYK9"/>
<evidence type="ECO:0000256" key="3">
    <source>
        <dbReference type="ARBA" id="ARBA00022980"/>
    </source>
</evidence>
<dbReference type="PROSITE" id="PS00525">
    <property type="entry name" value="RIBOSOMAL_L6_1"/>
    <property type="match status" value="1"/>
</dbReference>
<dbReference type="GO" id="GO:0022625">
    <property type="term" value="C:cytosolic large ribosomal subunit"/>
    <property type="evidence" value="ECO:0007669"/>
    <property type="project" value="UniProtKB-UniRule"/>
</dbReference>
<reference evidence="9 10" key="1">
    <citation type="journal article" date="2019" name="Int. J. Syst. Evol. Microbiol.">
        <title>Capsulimonas corticalis gen. nov., sp. nov., an aerobic capsulated bacterium, of a novel bacterial order, Capsulimonadales ord. nov., of the class Armatimonadia of the phylum Armatimonadetes.</title>
        <authorList>
            <person name="Li J."/>
            <person name="Kudo C."/>
            <person name="Tonouchi A."/>
        </authorList>
    </citation>
    <scope>NUCLEOTIDE SEQUENCE [LARGE SCALE GENOMIC DNA]</scope>
    <source>
        <strain evidence="9 10">AX-7</strain>
    </source>
</reference>
<evidence type="ECO:0000313" key="10">
    <source>
        <dbReference type="Proteomes" id="UP000287394"/>
    </source>
</evidence>
<keyword evidence="3 5" id="KW-0689">Ribosomal protein</keyword>
<dbReference type="KEGG" id="ccot:CCAX7_33760"/>
<dbReference type="PRINTS" id="PR00059">
    <property type="entry name" value="RIBOSOMALL6"/>
</dbReference>
<accession>A0A402CYK9</accession>
<evidence type="ECO:0000256" key="4">
    <source>
        <dbReference type="ARBA" id="ARBA00023274"/>
    </source>
</evidence>
<keyword evidence="10" id="KW-1185">Reference proteome</keyword>
<dbReference type="PANTHER" id="PTHR11655">
    <property type="entry name" value="60S/50S RIBOSOMAL PROTEIN L6/L9"/>
    <property type="match status" value="1"/>
</dbReference>
<evidence type="ECO:0000256" key="7">
    <source>
        <dbReference type="RuleBase" id="RU003870"/>
    </source>
</evidence>
<gene>
    <name evidence="5 9" type="primary">rplF</name>
    <name evidence="9" type="ORF">CCAX7_33760</name>
</gene>
<dbReference type="FunCoup" id="A0A402CYK9">
    <property type="interactions" value="505"/>
</dbReference>
<dbReference type="InterPro" id="IPR000702">
    <property type="entry name" value="Ribosomal_uL6-like"/>
</dbReference>
<dbReference type="EMBL" id="AP025739">
    <property type="protein sequence ID" value="BDI31325.1"/>
    <property type="molecule type" value="Genomic_DNA"/>
</dbReference>
<dbReference type="Proteomes" id="UP000287394">
    <property type="component" value="Chromosome"/>
</dbReference>
<evidence type="ECO:0000256" key="1">
    <source>
        <dbReference type="ARBA" id="ARBA00022730"/>
    </source>
</evidence>
<dbReference type="NCBIfam" id="TIGR03654">
    <property type="entry name" value="L6_bact"/>
    <property type="match status" value="1"/>
</dbReference>
<protein>
    <recommendedName>
        <fullName evidence="5">Large ribosomal subunit protein uL6</fullName>
    </recommendedName>
</protein>
<dbReference type="InterPro" id="IPR019906">
    <property type="entry name" value="Ribosomal_uL6_bac-type"/>
</dbReference>
<proteinExistence type="inferred from homology"/>
<dbReference type="RefSeq" id="WP_119322386.1">
    <property type="nucleotide sequence ID" value="NZ_AP025739.1"/>
</dbReference>
<keyword evidence="2 5" id="KW-0694">RNA-binding</keyword>
<dbReference type="GO" id="GO:0002181">
    <property type="term" value="P:cytoplasmic translation"/>
    <property type="evidence" value="ECO:0007669"/>
    <property type="project" value="TreeGrafter"/>
</dbReference>
<comment type="subunit">
    <text evidence="5">Part of the 50S ribosomal subunit.</text>
</comment>
<dbReference type="HAMAP" id="MF_01365_B">
    <property type="entry name" value="Ribosomal_uL6_B"/>
    <property type="match status" value="1"/>
</dbReference>
<comment type="function">
    <text evidence="5 7">This protein binds to the 23S rRNA, and is important in its secondary structure. It is located near the subunit interface in the base of the L7/L12 stalk, and near the tRNA binding site of the peptidyltransferase center.</text>
</comment>
<dbReference type="GO" id="GO:0019843">
    <property type="term" value="F:rRNA binding"/>
    <property type="evidence" value="ECO:0007669"/>
    <property type="project" value="UniProtKB-UniRule"/>
</dbReference>
<dbReference type="InterPro" id="IPR020040">
    <property type="entry name" value="Ribosomal_uL6_a/b-dom"/>
</dbReference>
<comment type="similarity">
    <text evidence="5 6">Belongs to the universal ribosomal protein uL6 family.</text>
</comment>
<feature type="region of interest" description="Disordered" evidence="8">
    <location>
        <begin position="176"/>
        <end position="195"/>
    </location>
</feature>
<dbReference type="OrthoDB" id="9805007at2"/>
<evidence type="ECO:0000256" key="6">
    <source>
        <dbReference type="RuleBase" id="RU003869"/>
    </source>
</evidence>
<feature type="compositionally biased region" description="Gly residues" evidence="8">
    <location>
        <begin position="183"/>
        <end position="195"/>
    </location>
</feature>
<dbReference type="Gene3D" id="3.90.930.12">
    <property type="entry name" value="Ribosomal protein L6, alpha-beta domain"/>
    <property type="match status" value="2"/>
</dbReference>
<dbReference type="PANTHER" id="PTHR11655:SF14">
    <property type="entry name" value="LARGE RIBOSOMAL SUBUNIT PROTEIN UL6M"/>
    <property type="match status" value="1"/>
</dbReference>
<dbReference type="InterPro" id="IPR002358">
    <property type="entry name" value="Ribosomal_uL6_CS"/>
</dbReference>
<dbReference type="FunFam" id="3.90.930.12:FF:000002">
    <property type="entry name" value="50S ribosomal protein L6"/>
    <property type="match status" value="1"/>
</dbReference>
<name>A0A402CYK9_9BACT</name>
<evidence type="ECO:0000256" key="5">
    <source>
        <dbReference type="HAMAP-Rule" id="MF_01365"/>
    </source>
</evidence>
<dbReference type="Pfam" id="PF00347">
    <property type="entry name" value="Ribosomal_L6"/>
    <property type="match status" value="2"/>
</dbReference>
<keyword evidence="1 5" id="KW-0699">rRNA-binding</keyword>
<dbReference type="InterPro" id="IPR036789">
    <property type="entry name" value="Ribosomal_uL6-like_a/b-dom_sf"/>
</dbReference>
<sequence length="195" mass="20664">MSRIGKAPITIPAGVDVQIATDGGVTVKGPKGTLSRRFQPDMAFVIQDGVLTVQRPTDSKTHRALHGLTRSLVSNMVTGVSAGYKKVLEIEGVGFRATKDGKKLVLSLGFSHLVPVEPLEGIDFEVGQDNATRRPVITINGIDKEVVGQQAAVIRKLKAPEPYKGKGIRYQGEIVRRKAGKSGKAGGKGGGKGKK</sequence>
<dbReference type="PIRSF" id="PIRSF002162">
    <property type="entry name" value="Ribosomal_L6"/>
    <property type="match status" value="1"/>
</dbReference>
<dbReference type="GO" id="GO:0003735">
    <property type="term" value="F:structural constituent of ribosome"/>
    <property type="evidence" value="ECO:0007669"/>
    <property type="project" value="UniProtKB-UniRule"/>
</dbReference>